<comment type="caution">
    <text evidence="1">The sequence shown here is derived from an EMBL/GenBank/DDBJ whole genome shotgun (WGS) entry which is preliminary data.</text>
</comment>
<protein>
    <submittedName>
        <fullName evidence="1">Uncharacterized protein</fullName>
    </submittedName>
</protein>
<dbReference type="Proteomes" id="UP000466442">
    <property type="component" value="Linkage Group LG1"/>
</dbReference>
<gene>
    <name evidence="1" type="ORF">GE061_001410</name>
</gene>
<dbReference type="EMBL" id="WIXP02000001">
    <property type="protein sequence ID" value="KAF6217057.1"/>
    <property type="molecule type" value="Genomic_DNA"/>
</dbReference>
<evidence type="ECO:0000313" key="2">
    <source>
        <dbReference type="Proteomes" id="UP000466442"/>
    </source>
</evidence>
<sequence>MVGSHPTENRGALFLNPQPLILSGQEWQVVIDLNVTQIVTSVRDSNCMVHHLRGDLKQLSTSHPAFGAMLQEVQSIALAAQDMEAMAWEIEEYLPRQRDRRGLINAGGKVLNFLFGTPDADDFEAVRRGVDTAQQDQGRLVYVAKEQLIVTCTLGDRVCESAHQVQTLAWGMVNLTLSMLKQ</sequence>
<keyword evidence="2" id="KW-1185">Reference proteome</keyword>
<organism evidence="1 2">
    <name type="scientific">Apolygus lucorum</name>
    <name type="common">Small green plant bug</name>
    <name type="synonym">Lygocoris lucorum</name>
    <dbReference type="NCBI Taxonomy" id="248454"/>
    <lineage>
        <taxon>Eukaryota</taxon>
        <taxon>Metazoa</taxon>
        <taxon>Ecdysozoa</taxon>
        <taxon>Arthropoda</taxon>
        <taxon>Hexapoda</taxon>
        <taxon>Insecta</taxon>
        <taxon>Pterygota</taxon>
        <taxon>Neoptera</taxon>
        <taxon>Paraneoptera</taxon>
        <taxon>Hemiptera</taxon>
        <taxon>Heteroptera</taxon>
        <taxon>Panheteroptera</taxon>
        <taxon>Cimicomorpha</taxon>
        <taxon>Miridae</taxon>
        <taxon>Mirini</taxon>
        <taxon>Apolygus</taxon>
    </lineage>
</organism>
<dbReference type="OrthoDB" id="6631194at2759"/>
<name>A0A6A4ISN0_APOLU</name>
<reference evidence="1" key="1">
    <citation type="journal article" date="2021" name="Mol. Ecol. Resour.">
        <title>Apolygus lucorum genome provides insights into omnivorousness and mesophyll feeding.</title>
        <authorList>
            <person name="Liu Y."/>
            <person name="Liu H."/>
            <person name="Wang H."/>
            <person name="Huang T."/>
            <person name="Liu B."/>
            <person name="Yang B."/>
            <person name="Yin L."/>
            <person name="Li B."/>
            <person name="Zhang Y."/>
            <person name="Zhang S."/>
            <person name="Jiang F."/>
            <person name="Zhang X."/>
            <person name="Ren Y."/>
            <person name="Wang B."/>
            <person name="Wang S."/>
            <person name="Lu Y."/>
            <person name="Wu K."/>
            <person name="Fan W."/>
            <person name="Wang G."/>
        </authorList>
    </citation>
    <scope>NUCLEOTIDE SEQUENCE</scope>
    <source>
        <strain evidence="1">12Hb</strain>
    </source>
</reference>
<accession>A0A6A4ISN0</accession>
<dbReference type="AlphaFoldDB" id="A0A6A4ISN0"/>
<evidence type="ECO:0000313" key="1">
    <source>
        <dbReference type="EMBL" id="KAF6217057.1"/>
    </source>
</evidence>
<proteinExistence type="predicted"/>